<name>A0A7D9HAD8_PARCT</name>
<evidence type="ECO:0000256" key="4">
    <source>
        <dbReference type="ARBA" id="ARBA00023125"/>
    </source>
</evidence>
<feature type="compositionally biased region" description="Basic and acidic residues" evidence="7">
    <location>
        <begin position="347"/>
        <end position="361"/>
    </location>
</feature>
<feature type="compositionally biased region" description="Gly residues" evidence="7">
    <location>
        <begin position="300"/>
        <end position="313"/>
    </location>
</feature>
<feature type="compositionally biased region" description="Basic and acidic residues" evidence="7">
    <location>
        <begin position="330"/>
        <end position="339"/>
    </location>
</feature>
<dbReference type="Pfam" id="PF03299">
    <property type="entry name" value="TF_AP-2"/>
    <property type="match status" value="1"/>
</dbReference>
<sequence length="597" mass="67332">MQDELNVNLTTMKLEPTYTECERPLSPTFDLRDSYFNSDAAAVRNFEENSRKLKIKVEPDASQSCHTFTDGTAAKPWSLDSVATTSATLSNPSYSRAVVQNDETSRAPSRGQSEPTPALVSSAVHRSPPMPQLYTQSVITEASTTSQTATDQYRPLVRAQSNPPRYMHNSHKHSWTQRQKEVKKILKQRTQEWKEKQSLYQLMRSAAVSQNSLIGYRKRGKDQVLYAPGRGKHPTGTEVIPQTAFNWYPGFVTPTDLTHIRSYPVPGYPIMPEYDPKFTPNLGPRLKRRYSNEVTSSGAGKSGSAGQTVGGGHEPIIKEVVSLADTTSPHIDEESSVEHRRSKRVRKSIDEPGHPERRESVDSANSETDVDSLTAGKYISDFAETFQNTPEDHQVAHINGLLSLPSSRETRYGITYGELKRRCGAPEFLTRVDLVAYVRHSKSSGRSLLDKYKIVSANRASRPTIMSKMCENEARVLGDGILRMNMDYFPDKMLAEVATEKLKEGLEDGEEDEKKEDKMKEKVREKMKNIETTRSMLKEVFDLLQSEKDQDEMHKFELASHTFGTVNLKNHLTLFDRFFQQYQTSLMGSVEGPDSEA</sequence>
<feature type="region of interest" description="Disordered" evidence="7">
    <location>
        <begin position="292"/>
        <end position="369"/>
    </location>
</feature>
<protein>
    <recommendedName>
        <fullName evidence="8">Transcription factor AP-2 C-terminal domain-containing protein</fullName>
    </recommendedName>
</protein>
<evidence type="ECO:0000256" key="1">
    <source>
        <dbReference type="ARBA" id="ARBA00004123"/>
    </source>
</evidence>
<dbReference type="PANTHER" id="PTHR10812">
    <property type="entry name" value="TRANSCRIPTION FACTOR AP-2"/>
    <property type="match status" value="1"/>
</dbReference>
<keyword evidence="5" id="KW-0804">Transcription</keyword>
<dbReference type="EMBL" id="CACRXK020000080">
    <property type="protein sequence ID" value="CAB3977931.1"/>
    <property type="molecule type" value="Genomic_DNA"/>
</dbReference>
<gene>
    <name evidence="9" type="ORF">PACLA_8A035606</name>
</gene>
<dbReference type="Proteomes" id="UP001152795">
    <property type="component" value="Unassembled WGS sequence"/>
</dbReference>
<keyword evidence="3" id="KW-0805">Transcription regulation</keyword>
<accession>A0A7D9HAD8</accession>
<dbReference type="GO" id="GO:0000981">
    <property type="term" value="F:DNA-binding transcription factor activity, RNA polymerase II-specific"/>
    <property type="evidence" value="ECO:0007669"/>
    <property type="project" value="TreeGrafter"/>
</dbReference>
<evidence type="ECO:0000256" key="7">
    <source>
        <dbReference type="SAM" id="MobiDB-lite"/>
    </source>
</evidence>
<dbReference type="GO" id="GO:0005634">
    <property type="term" value="C:nucleus"/>
    <property type="evidence" value="ECO:0007669"/>
    <property type="project" value="UniProtKB-SubCell"/>
</dbReference>
<keyword evidence="10" id="KW-1185">Reference proteome</keyword>
<evidence type="ECO:0000259" key="8">
    <source>
        <dbReference type="Pfam" id="PF03299"/>
    </source>
</evidence>
<proteinExistence type="inferred from homology"/>
<comment type="similarity">
    <text evidence="2">Belongs to the AP-2 family.</text>
</comment>
<feature type="domain" description="Transcription factor AP-2 C-terminal" evidence="8">
    <location>
        <begin position="397"/>
        <end position="581"/>
    </location>
</feature>
<evidence type="ECO:0000313" key="10">
    <source>
        <dbReference type="Proteomes" id="UP001152795"/>
    </source>
</evidence>
<feature type="region of interest" description="Disordered" evidence="7">
    <location>
        <begin position="94"/>
        <end position="129"/>
    </location>
</feature>
<dbReference type="OrthoDB" id="6252992at2759"/>
<evidence type="ECO:0000313" key="9">
    <source>
        <dbReference type="EMBL" id="CAB3977931.1"/>
    </source>
</evidence>
<keyword evidence="4" id="KW-0238">DNA-binding</keyword>
<evidence type="ECO:0000256" key="3">
    <source>
        <dbReference type="ARBA" id="ARBA00023015"/>
    </source>
</evidence>
<evidence type="ECO:0000256" key="5">
    <source>
        <dbReference type="ARBA" id="ARBA00023163"/>
    </source>
</evidence>
<evidence type="ECO:0000256" key="6">
    <source>
        <dbReference type="ARBA" id="ARBA00023242"/>
    </source>
</evidence>
<dbReference type="AlphaFoldDB" id="A0A7D9HAD8"/>
<feature type="compositionally biased region" description="Polar residues" evidence="7">
    <location>
        <begin position="106"/>
        <end position="115"/>
    </location>
</feature>
<dbReference type="GO" id="GO:0042127">
    <property type="term" value="P:regulation of cell population proliferation"/>
    <property type="evidence" value="ECO:0007669"/>
    <property type="project" value="TreeGrafter"/>
</dbReference>
<organism evidence="9 10">
    <name type="scientific">Paramuricea clavata</name>
    <name type="common">Red gorgonian</name>
    <name type="synonym">Violescent sea-whip</name>
    <dbReference type="NCBI Taxonomy" id="317549"/>
    <lineage>
        <taxon>Eukaryota</taxon>
        <taxon>Metazoa</taxon>
        <taxon>Cnidaria</taxon>
        <taxon>Anthozoa</taxon>
        <taxon>Octocorallia</taxon>
        <taxon>Malacalcyonacea</taxon>
        <taxon>Plexauridae</taxon>
        <taxon>Paramuricea</taxon>
    </lineage>
</organism>
<reference evidence="9" key="1">
    <citation type="submission" date="2020-04" db="EMBL/GenBank/DDBJ databases">
        <authorList>
            <person name="Alioto T."/>
            <person name="Alioto T."/>
            <person name="Gomez Garrido J."/>
        </authorList>
    </citation>
    <scope>NUCLEOTIDE SEQUENCE</scope>
    <source>
        <strain evidence="9">A484AB</strain>
    </source>
</reference>
<comment type="subcellular location">
    <subcellularLocation>
        <location evidence="1">Nucleus</location>
    </subcellularLocation>
</comment>
<keyword evidence="6" id="KW-0539">Nucleus</keyword>
<dbReference type="InterPro" id="IPR013854">
    <property type="entry name" value="TF_AP2_C"/>
</dbReference>
<evidence type="ECO:0000256" key="2">
    <source>
        <dbReference type="ARBA" id="ARBA00007770"/>
    </source>
</evidence>
<comment type="caution">
    <text evidence="9">The sequence shown here is derived from an EMBL/GenBank/DDBJ whole genome shotgun (WGS) entry which is preliminary data.</text>
</comment>
<dbReference type="GO" id="GO:0000977">
    <property type="term" value="F:RNA polymerase II transcription regulatory region sequence-specific DNA binding"/>
    <property type="evidence" value="ECO:0007669"/>
    <property type="project" value="TreeGrafter"/>
</dbReference>
<dbReference type="PANTHER" id="PTHR10812:SF16">
    <property type="entry name" value="TRANSCRIPTION FACTOR AP-2 C-TERMINAL DOMAIN-CONTAINING PROTEIN-RELATED"/>
    <property type="match status" value="1"/>
</dbReference>
<dbReference type="InterPro" id="IPR004979">
    <property type="entry name" value="TF_AP2"/>
</dbReference>